<reference evidence="13 14" key="1">
    <citation type="submission" date="2019-05" db="EMBL/GenBank/DDBJ databases">
        <title>OXA-830, a novel chromosomally encoded expanded-spectrum class D beta-lactamase in Aeromonas simiae.</title>
        <authorList>
            <person name="Zhou W."/>
            <person name="Chen Q."/>
        </authorList>
    </citation>
    <scope>NUCLEOTIDE SEQUENCE [LARGE SCALE GENOMIC DNA]</scope>
    <source>
        <strain evidence="13 14">A6</strain>
    </source>
</reference>
<dbReference type="InterPro" id="IPR032828">
    <property type="entry name" value="PolyA_RNA-bd"/>
</dbReference>
<feature type="region of interest" description="Disordered" evidence="9">
    <location>
        <begin position="450"/>
        <end position="491"/>
    </location>
</feature>
<evidence type="ECO:0000259" key="10">
    <source>
        <dbReference type="Pfam" id="PF01743"/>
    </source>
</evidence>
<dbReference type="KEGG" id="asim:FE240_04715"/>
<evidence type="ECO:0000259" key="11">
    <source>
        <dbReference type="Pfam" id="PF12626"/>
    </source>
</evidence>
<dbReference type="PANTHER" id="PTHR43051:SF1">
    <property type="entry name" value="POLYNUCLEOTIDE ADENYLYLTRANSFERASE FAMILY PROTEIN"/>
    <property type="match status" value="1"/>
</dbReference>
<dbReference type="EC" id="2.7.7.19" evidence="7"/>
<protein>
    <recommendedName>
        <fullName evidence="7">Poly(A) polymerase I</fullName>
        <shortName evidence="7">PAP I</shortName>
        <ecNumber evidence="7">2.7.7.19</ecNumber>
    </recommendedName>
</protein>
<dbReference type="Pfam" id="PF12627">
    <property type="entry name" value="PolyA_pol_RNAbd"/>
    <property type="match status" value="1"/>
</dbReference>
<keyword evidence="3 7" id="KW-0547">Nucleotide-binding</keyword>
<feature type="active site" evidence="7">
    <location>
        <position position="184"/>
    </location>
</feature>
<evidence type="ECO:0000259" key="12">
    <source>
        <dbReference type="Pfam" id="PF12627"/>
    </source>
</evidence>
<proteinExistence type="inferred from homology"/>
<dbReference type="Pfam" id="PF01743">
    <property type="entry name" value="PolyA_pol"/>
    <property type="match status" value="1"/>
</dbReference>
<feature type="active site" evidence="7">
    <location>
        <position position="102"/>
    </location>
</feature>
<dbReference type="Proteomes" id="UP000594034">
    <property type="component" value="Chromosome"/>
</dbReference>
<dbReference type="GO" id="GO:0006397">
    <property type="term" value="P:mRNA processing"/>
    <property type="evidence" value="ECO:0007669"/>
    <property type="project" value="UniProtKB-KW"/>
</dbReference>
<keyword evidence="14" id="KW-1185">Reference proteome</keyword>
<dbReference type="InterPro" id="IPR052191">
    <property type="entry name" value="tRNA_ntf/polyA_polymerase_I"/>
</dbReference>
<feature type="domain" description="tRNA nucleotidyltransferase/poly(A) polymerase RNA and SrmB- binding" evidence="12">
    <location>
        <begin position="242"/>
        <end position="303"/>
    </location>
</feature>
<name>A0A5J6WW06_9GAMM</name>
<dbReference type="SUPFAM" id="SSF81301">
    <property type="entry name" value="Nucleotidyltransferase"/>
    <property type="match status" value="1"/>
</dbReference>
<feature type="domain" description="Polymerase A arginine-rich C-terminal" evidence="11">
    <location>
        <begin position="360"/>
        <end position="482"/>
    </location>
</feature>
<evidence type="ECO:0000256" key="2">
    <source>
        <dbReference type="ARBA" id="ARBA00022679"/>
    </source>
</evidence>
<evidence type="ECO:0000256" key="7">
    <source>
        <dbReference type="HAMAP-Rule" id="MF_00957"/>
    </source>
</evidence>
<evidence type="ECO:0000256" key="3">
    <source>
        <dbReference type="ARBA" id="ARBA00022741"/>
    </source>
</evidence>
<dbReference type="GO" id="GO:0005524">
    <property type="term" value="F:ATP binding"/>
    <property type="evidence" value="ECO:0007669"/>
    <property type="project" value="UniProtKB-UniRule"/>
</dbReference>
<keyword evidence="6 7" id="KW-0804">Transcription</keyword>
<dbReference type="CDD" id="cd05398">
    <property type="entry name" value="NT_ClassII-CCAase"/>
    <property type="match status" value="1"/>
</dbReference>
<keyword evidence="4 7" id="KW-0067">ATP-binding</keyword>
<comment type="function">
    <text evidence="7">Adds poly(A) tail to the 3' end of many RNAs, which usually targets these RNAs for decay. Plays a significant role in the global control of gene expression, through influencing the rate of transcript degradation, and in the general RNA quality control.</text>
</comment>
<evidence type="ECO:0000256" key="4">
    <source>
        <dbReference type="ARBA" id="ARBA00022840"/>
    </source>
</evidence>
<organism evidence="13 14">
    <name type="scientific">Aeromonas simiae</name>
    <dbReference type="NCBI Taxonomy" id="218936"/>
    <lineage>
        <taxon>Bacteria</taxon>
        <taxon>Pseudomonadati</taxon>
        <taxon>Pseudomonadota</taxon>
        <taxon>Gammaproteobacteria</taxon>
        <taxon>Aeromonadales</taxon>
        <taxon>Aeromonadaceae</taxon>
        <taxon>Aeromonas</taxon>
    </lineage>
</organism>
<dbReference type="FunFam" id="3.30.460.10:FF:000035">
    <property type="entry name" value="Poly(A) polymerase I"/>
    <property type="match status" value="1"/>
</dbReference>
<feature type="compositionally biased region" description="Basic residues" evidence="9">
    <location>
        <begin position="473"/>
        <end position="485"/>
    </location>
</feature>
<dbReference type="PANTHER" id="PTHR43051">
    <property type="entry name" value="POLYNUCLEOTIDE ADENYLYLTRANSFERASE FAMILY PROTEIN"/>
    <property type="match status" value="1"/>
</dbReference>
<evidence type="ECO:0000256" key="5">
    <source>
        <dbReference type="ARBA" id="ARBA00022884"/>
    </source>
</evidence>
<evidence type="ECO:0000256" key="1">
    <source>
        <dbReference type="ARBA" id="ARBA00022664"/>
    </source>
</evidence>
<keyword evidence="5 7" id="KW-0694">RNA-binding</keyword>
<evidence type="ECO:0000256" key="8">
    <source>
        <dbReference type="RuleBase" id="RU003953"/>
    </source>
</evidence>
<keyword evidence="13" id="KW-0548">Nucleotidyltransferase</keyword>
<dbReference type="Gene3D" id="3.30.460.10">
    <property type="entry name" value="Beta Polymerase, domain 2"/>
    <property type="match status" value="1"/>
</dbReference>
<dbReference type="NCBIfam" id="TIGR01942">
    <property type="entry name" value="pcnB"/>
    <property type="match status" value="1"/>
</dbReference>
<comment type="catalytic activity">
    <reaction evidence="7">
        <text>RNA(n) + ATP = RNA(n)-3'-adenine ribonucleotide + diphosphate</text>
        <dbReference type="Rhea" id="RHEA:11332"/>
        <dbReference type="Rhea" id="RHEA-COMP:14527"/>
        <dbReference type="Rhea" id="RHEA-COMP:17347"/>
        <dbReference type="ChEBI" id="CHEBI:30616"/>
        <dbReference type="ChEBI" id="CHEBI:33019"/>
        <dbReference type="ChEBI" id="CHEBI:140395"/>
        <dbReference type="ChEBI" id="CHEBI:173115"/>
        <dbReference type="EC" id="2.7.7.19"/>
    </reaction>
</comment>
<dbReference type="InterPro" id="IPR025866">
    <property type="entry name" value="PolyA_pol_arg_C_dom"/>
</dbReference>
<feature type="domain" description="Poly A polymerase head" evidence="10">
    <location>
        <begin position="84"/>
        <end position="214"/>
    </location>
</feature>
<dbReference type="InterPro" id="IPR002646">
    <property type="entry name" value="PolA_pol_head_dom"/>
</dbReference>
<sequence length="491" mass="56818">MGRYFFGLPSTELSRCTIFSQIANFCRKVLGKEEGGVQMDSEPQAPVIHERRILSRDEHSISRKEISENALKVLYRLNKAGYEAYLVGGGVRDLLLGQTPKDFDIATEATPEQIKALFGNCRLIGRRFRLAHIVFGRDVIEVATFRGHHHQVNNSRHISAQSEEGMLLRDNVYGTIEEDAERRDFTVNALYYSAKDFTLHDFAGGLEDLHARRLELIGDPETRYREDPVRMLRAVRFAVKLDMSISPRTAMPIHELAPLLQDIPAARLFEETLKLFLAGHALGTYRMLREYNLFQQLFPQLTALLTPNGDSVYERFIEQALIDTDARVRDDKRVTPAFLYAALLWGCVERRARELENESGLPWHDAFMMAVNEVLDNQTRVIAVPRRFTTDIRDIWALQLRMTRRQGRHPERAMEHPKFRAAYDFLLLRSRVERGIGELSSWWERYVESAPESRMQLQKSASRDEPRGEKKPRNNRRRRPRRRKPSGAQSA</sequence>
<dbReference type="EMBL" id="CP040449">
    <property type="protein sequence ID" value="QFI54058.1"/>
    <property type="molecule type" value="Genomic_DNA"/>
</dbReference>
<feature type="compositionally biased region" description="Basic and acidic residues" evidence="9">
    <location>
        <begin position="461"/>
        <end position="472"/>
    </location>
</feature>
<evidence type="ECO:0000313" key="13">
    <source>
        <dbReference type="EMBL" id="QFI54058.1"/>
    </source>
</evidence>
<evidence type="ECO:0000256" key="9">
    <source>
        <dbReference type="SAM" id="MobiDB-lite"/>
    </source>
</evidence>
<dbReference type="InterPro" id="IPR043519">
    <property type="entry name" value="NT_sf"/>
</dbReference>
<dbReference type="GO" id="GO:0043633">
    <property type="term" value="P:polyadenylation-dependent RNA catabolic process"/>
    <property type="evidence" value="ECO:0007669"/>
    <property type="project" value="InterPro"/>
</dbReference>
<gene>
    <name evidence="7 13" type="primary">pcnB</name>
    <name evidence="13" type="ORF">FE240_04715</name>
</gene>
<dbReference type="GO" id="GO:0003723">
    <property type="term" value="F:RNA binding"/>
    <property type="evidence" value="ECO:0007669"/>
    <property type="project" value="UniProtKB-UniRule"/>
</dbReference>
<dbReference type="GO" id="GO:1990817">
    <property type="term" value="F:poly(A) RNA polymerase activity"/>
    <property type="evidence" value="ECO:0007669"/>
    <property type="project" value="UniProtKB-UniRule"/>
</dbReference>
<dbReference type="Gene3D" id="1.10.3090.10">
    <property type="entry name" value="cca-adding enzyme, domain 2"/>
    <property type="match status" value="1"/>
</dbReference>
<keyword evidence="1 7" id="KW-0507">mRNA processing</keyword>
<comment type="similarity">
    <text evidence="7 8">Belongs to the tRNA nucleotidyltransferase/poly(A) polymerase family.</text>
</comment>
<dbReference type="Pfam" id="PF12626">
    <property type="entry name" value="PolyA_pol_arg_C"/>
    <property type="match status" value="1"/>
</dbReference>
<dbReference type="HAMAP" id="MF_00957">
    <property type="entry name" value="PolyA_pol"/>
    <property type="match status" value="1"/>
</dbReference>
<evidence type="ECO:0000256" key="6">
    <source>
        <dbReference type="ARBA" id="ARBA00023163"/>
    </source>
</evidence>
<dbReference type="SUPFAM" id="SSF81891">
    <property type="entry name" value="Poly A polymerase C-terminal region-like"/>
    <property type="match status" value="1"/>
</dbReference>
<evidence type="ECO:0000313" key="14">
    <source>
        <dbReference type="Proteomes" id="UP000594034"/>
    </source>
</evidence>
<accession>A0A5J6WW06</accession>
<feature type="active site" evidence="7">
    <location>
        <position position="104"/>
    </location>
</feature>
<dbReference type="AlphaFoldDB" id="A0A5J6WW06"/>
<keyword evidence="2 7" id="KW-0808">Transferase</keyword>
<dbReference type="InterPro" id="IPR010206">
    <property type="entry name" value="PolA_pol_I"/>
</dbReference>